<keyword evidence="2" id="KW-1185">Reference proteome</keyword>
<evidence type="ECO:0000313" key="2">
    <source>
        <dbReference type="Proteomes" id="UP001291999"/>
    </source>
</evidence>
<dbReference type="InterPro" id="IPR009351">
    <property type="entry name" value="AlkZ-like"/>
</dbReference>
<dbReference type="PANTHER" id="PTHR30528">
    <property type="entry name" value="CYTOPLASMIC PROTEIN"/>
    <property type="match status" value="1"/>
</dbReference>
<protein>
    <submittedName>
        <fullName evidence="1">Crosslink repair DNA glycosylase YcaQ family protein</fullName>
    </submittedName>
</protein>
<dbReference type="EMBL" id="JAXQPW010000005">
    <property type="protein sequence ID" value="MDZ5662775.1"/>
    <property type="molecule type" value="Genomic_DNA"/>
</dbReference>
<organism evidence="1 2">
    <name type="scientific">Nocardioides renjunii</name>
    <dbReference type="NCBI Taxonomy" id="3095075"/>
    <lineage>
        <taxon>Bacteria</taxon>
        <taxon>Bacillati</taxon>
        <taxon>Actinomycetota</taxon>
        <taxon>Actinomycetes</taxon>
        <taxon>Propionibacteriales</taxon>
        <taxon>Nocardioidaceae</taxon>
        <taxon>Nocardioides</taxon>
    </lineage>
</organism>
<gene>
    <name evidence="1" type="ORF">SFC79_13455</name>
</gene>
<evidence type="ECO:0000313" key="1">
    <source>
        <dbReference type="EMBL" id="MDZ5662775.1"/>
    </source>
</evidence>
<comment type="caution">
    <text evidence="1">The sequence shown here is derived from an EMBL/GenBank/DDBJ whole genome shotgun (WGS) entry which is preliminary data.</text>
</comment>
<proteinExistence type="predicted"/>
<sequence length="411" mass="46192">MTETLSKLQARRIALAAQGFTDRPHTTPSMRTLERTVSRTGVLQVDSVNVLQRAHFMPLYSRMGPYDVDLLRRAAERRPRRLVEYWAHVQALMPVALWPLMRHRMDHYRSERGKWGFVAADPGLEARVLAAVAERGPVTARDLEEEFSTGPRTREHWGWNWSDARKVLDYLFLVGDVAIAGRTSQFEVVYDLPERVLPADVLAAATPTPQEAVTELVRLAARSHGVASATCLADYYRLRLQPASGRASTRVAVDELVASGELLPVRVQGWKRPAYLHRDAKVPRRVGARTLLSPFDPVVWERGRAEALFDFFYRIEIYVPAEKRLHGYYVLPFLLGDRLVARVDLKADRAGRVLLVRGAFAEEAAPPETAEELAAELRRLAGWLGLDDVTVGERGNLSGPLSHALGRALER</sequence>
<dbReference type="Proteomes" id="UP001291999">
    <property type="component" value="Unassembled WGS sequence"/>
</dbReference>
<reference evidence="1 2" key="1">
    <citation type="submission" date="2023-11" db="EMBL/GenBank/DDBJ databases">
        <title>Novel species in genus Nocardioides.</title>
        <authorList>
            <person name="Zhou H."/>
        </authorList>
    </citation>
    <scope>NUCLEOTIDE SEQUENCE [LARGE SCALE GENOMIC DNA]</scope>
    <source>
        <strain evidence="1 2">S-58</strain>
    </source>
</reference>
<dbReference type="PANTHER" id="PTHR30528:SF0">
    <property type="entry name" value="CYTOPLASMIC PROTEIN"/>
    <property type="match status" value="1"/>
</dbReference>
<accession>A0ABU5KCS6</accession>
<dbReference type="Pfam" id="PF06224">
    <property type="entry name" value="AlkZ-like"/>
    <property type="match status" value="1"/>
</dbReference>
<name>A0ABU5KCS6_9ACTN</name>
<dbReference type="RefSeq" id="WP_322424734.1">
    <property type="nucleotide sequence ID" value="NZ_JAXQPW010000005.1"/>
</dbReference>